<reference evidence="3" key="1">
    <citation type="submission" date="2022-11" db="UniProtKB">
        <authorList>
            <consortium name="WormBaseParasite"/>
        </authorList>
    </citation>
    <scope>IDENTIFICATION</scope>
</reference>
<dbReference type="WBParaSite" id="nRc.2.0.1.t28023-RA">
    <property type="protein sequence ID" value="nRc.2.0.1.t28023-RA"/>
    <property type="gene ID" value="nRc.2.0.1.g28023"/>
</dbReference>
<keyword evidence="1" id="KW-0812">Transmembrane</keyword>
<organism evidence="2 3">
    <name type="scientific">Romanomermis culicivorax</name>
    <name type="common">Nematode worm</name>
    <dbReference type="NCBI Taxonomy" id="13658"/>
    <lineage>
        <taxon>Eukaryota</taxon>
        <taxon>Metazoa</taxon>
        <taxon>Ecdysozoa</taxon>
        <taxon>Nematoda</taxon>
        <taxon>Enoplea</taxon>
        <taxon>Dorylaimia</taxon>
        <taxon>Mermithida</taxon>
        <taxon>Mermithoidea</taxon>
        <taxon>Mermithidae</taxon>
        <taxon>Romanomermis</taxon>
    </lineage>
</organism>
<dbReference type="Proteomes" id="UP000887565">
    <property type="component" value="Unplaced"/>
</dbReference>
<evidence type="ECO:0000313" key="2">
    <source>
        <dbReference type="Proteomes" id="UP000887565"/>
    </source>
</evidence>
<keyword evidence="1" id="KW-0472">Membrane</keyword>
<accession>A0A915JPK3</accession>
<proteinExistence type="predicted"/>
<keyword evidence="1" id="KW-1133">Transmembrane helix</keyword>
<feature type="transmembrane region" description="Helical" evidence="1">
    <location>
        <begin position="43"/>
        <end position="61"/>
    </location>
</feature>
<name>A0A915JPK3_ROMCU</name>
<keyword evidence="2" id="KW-1185">Reference proteome</keyword>
<dbReference type="AlphaFoldDB" id="A0A915JPK3"/>
<evidence type="ECO:0000313" key="3">
    <source>
        <dbReference type="WBParaSite" id="nRc.2.0.1.t28023-RA"/>
    </source>
</evidence>
<evidence type="ECO:0000256" key="1">
    <source>
        <dbReference type="SAM" id="Phobius"/>
    </source>
</evidence>
<sequence length="90" mass="10698">MASNIEYANDRCFTFEKRHFKDKPKNETQMPVLFSGYKRTPEIFVATLVMGIAVIVAFAYLRKNAWNYGRLALLHRKRSTWYKWKTGYNV</sequence>
<protein>
    <submittedName>
        <fullName evidence="3">Uncharacterized protein</fullName>
    </submittedName>
</protein>